<feature type="repeat" description="WD" evidence="9">
    <location>
        <begin position="792"/>
        <end position="831"/>
    </location>
</feature>
<reference evidence="12" key="1">
    <citation type="submission" date="2022-11" db="EMBL/GenBank/DDBJ databases">
        <authorList>
            <person name="Petersen C."/>
        </authorList>
    </citation>
    <scope>NUCLEOTIDE SEQUENCE</scope>
    <source>
        <strain evidence="12">IBT 30069</strain>
    </source>
</reference>
<dbReference type="GO" id="GO:0005634">
    <property type="term" value="C:nucleus"/>
    <property type="evidence" value="ECO:0007669"/>
    <property type="project" value="TreeGrafter"/>
</dbReference>
<protein>
    <recommendedName>
        <fullName evidence="4">Probable E3 ubiquitin ligase complex SCF subunit sconB</fullName>
    </recommendedName>
    <alternativeName>
        <fullName evidence="8">Sulfur controller B</fullName>
    </alternativeName>
    <alternativeName>
        <fullName evidence="7">Sulfur metabolite repression control protein B</fullName>
    </alternativeName>
</protein>
<comment type="subunit">
    <text evidence="3">Component of the SCF(sconB) E3 ubiquitin ligase complex.</text>
</comment>
<dbReference type="GO" id="GO:0043161">
    <property type="term" value="P:proteasome-mediated ubiquitin-dependent protein catabolic process"/>
    <property type="evidence" value="ECO:0007669"/>
    <property type="project" value="TreeGrafter"/>
</dbReference>
<feature type="repeat" description="WD" evidence="9">
    <location>
        <begin position="914"/>
        <end position="952"/>
    </location>
</feature>
<organism evidence="12 13">
    <name type="scientific">Penicillium angulare</name>
    <dbReference type="NCBI Taxonomy" id="116970"/>
    <lineage>
        <taxon>Eukaryota</taxon>
        <taxon>Fungi</taxon>
        <taxon>Dikarya</taxon>
        <taxon>Ascomycota</taxon>
        <taxon>Pezizomycotina</taxon>
        <taxon>Eurotiomycetes</taxon>
        <taxon>Eurotiomycetidae</taxon>
        <taxon>Eurotiales</taxon>
        <taxon>Aspergillaceae</taxon>
        <taxon>Penicillium</taxon>
    </lineage>
</organism>
<dbReference type="OrthoDB" id="190105at2759"/>
<dbReference type="PANTHER" id="PTHR19849">
    <property type="entry name" value="PHOSPHOLIPASE A-2-ACTIVATING PROTEIN"/>
    <property type="match status" value="1"/>
</dbReference>
<dbReference type="PROSITE" id="PS50294">
    <property type="entry name" value="WD_REPEATS_REGION"/>
    <property type="match status" value="4"/>
</dbReference>
<dbReference type="PRINTS" id="PR00320">
    <property type="entry name" value="GPROTEINBRPT"/>
</dbReference>
<reference evidence="12" key="2">
    <citation type="journal article" date="2023" name="IMA Fungus">
        <title>Comparative genomic study of the Penicillium genus elucidates a diverse pangenome and 15 lateral gene transfer events.</title>
        <authorList>
            <person name="Petersen C."/>
            <person name="Sorensen T."/>
            <person name="Nielsen M.R."/>
            <person name="Sondergaard T.E."/>
            <person name="Sorensen J.L."/>
            <person name="Fitzpatrick D.A."/>
            <person name="Frisvad J.C."/>
            <person name="Nielsen K.L."/>
        </authorList>
    </citation>
    <scope>NUCLEOTIDE SEQUENCE</scope>
    <source>
        <strain evidence="12">IBT 30069</strain>
    </source>
</reference>
<dbReference type="SUPFAM" id="SSF50978">
    <property type="entry name" value="WD40 repeat-like"/>
    <property type="match status" value="1"/>
</dbReference>
<evidence type="ECO:0000256" key="4">
    <source>
        <dbReference type="ARBA" id="ARBA00015819"/>
    </source>
</evidence>
<comment type="similarity">
    <text evidence="2">Belongs to the WD repeat MET30/SCONB/SCON-2 family.</text>
</comment>
<dbReference type="EMBL" id="JAPQKH010000007">
    <property type="protein sequence ID" value="KAJ5088798.1"/>
    <property type="molecule type" value="Genomic_DNA"/>
</dbReference>
<keyword evidence="5 9" id="KW-0853">WD repeat</keyword>
<feature type="region of interest" description="Disordered" evidence="10">
    <location>
        <begin position="218"/>
        <end position="290"/>
    </location>
</feature>
<feature type="compositionally biased region" description="Polar residues" evidence="10">
    <location>
        <begin position="234"/>
        <end position="246"/>
    </location>
</feature>
<dbReference type="InterPro" id="IPR036322">
    <property type="entry name" value="WD40_repeat_dom_sf"/>
</dbReference>
<dbReference type="InterPro" id="IPR019775">
    <property type="entry name" value="WD40_repeat_CS"/>
</dbReference>
<dbReference type="SUPFAM" id="SSF81383">
    <property type="entry name" value="F-box domain"/>
    <property type="match status" value="1"/>
</dbReference>
<sequence>MDDHEEETDQGPSSNAFGQFSFAPTTRTTVVTTTTTTTTAFPPLVIKPPRAVKDLDVRQYPLAATPTPVSLKNLKFNIGDKSVIFNEPDDTDAAAIELKERSDALKASNGLIRSVNSFSSEDGTASRRLGPPRSMTRINHPSAQHRPVSPVSIPDPRPSILPRTRGNRVPSEPVARRTRHGASSTFLSPAGLATPETEHNIGSIGDAVASRQRIHSANFPRRETLLRSPLSADTGPTSGSQNQVSAENRELQGPSTEVVGSAGTDPMTTSLSQNASFSTSESATQPRPELSTQLSAVDNAMAQDMCLPSPSLSPVAAMNALHAESSFESEGPDVDTDSSLDHNPPRSSKALRLNDSDSTSRNRNFSMVAPTSRSPASLMDMPKVLEFFDSVPEELKTYMMYQFLRRCPKPTLHFVADVVNPTLKCDFLTLLPLELGLNIVKYFDVQTMCRAAQVSKKWRHIINSDEKTWKELLDQDGYILSEGELERAIKEGWGWQCSSPDNWERDLSTTALRQDPELSPIPSSSAATDRVPLTTLPLNRRPKRKANTRASSRKLAKRKISSSGTDHSEPDWKRDIAASEAPYAAANAAAAAVPWPEVGLPSLRGLYLFKAIYRRLHAIRQGWMKPEVKPQHIAFRAHDRHVVTCLQFDTDKILTGSDDTNINVYDTKTGALKATLEGHDGGVWALEYHGNTLVSGSTDRSVRVWDIERARCTQVFHGHTSTVRCLQIVLPTEIGKDSSGRTLMMPKVPLIITGSRDSNLRVWKLPKPGDPVYLPNAPTADDYDCPYFIRVLSGHTHSVRAIAAHGDTLVSGSYDCTVRVWKTSTGHVQHTLSGHTMKVYSVVLDHERNRCISGAMDHMVKIWSLDDGALLYNLDGHSSLVGLLALSGDHLVSAAADSTLRIWDPQRGHCKNTLSAHTGAITCFQHDGQKVISGSDRTLKMWDVSNGNCIRDLLTDLSGVWQVKFNDRRCVAAVQRDSLTYIEVLDFGAARDGVPENKLGKRVAVNRRGHETTTGIIESDSDSDQ</sequence>
<feature type="domain" description="F-box" evidence="11">
    <location>
        <begin position="425"/>
        <end position="472"/>
    </location>
</feature>
<dbReference type="PANTHER" id="PTHR19849:SF1">
    <property type="entry name" value="F-BOX_WD REPEAT-CONTAINING PROTEIN 7"/>
    <property type="match status" value="1"/>
</dbReference>
<evidence type="ECO:0000256" key="2">
    <source>
        <dbReference type="ARBA" id="ARBA00007968"/>
    </source>
</evidence>
<dbReference type="GO" id="GO:0010992">
    <property type="term" value="P:ubiquitin recycling"/>
    <property type="evidence" value="ECO:0007669"/>
    <property type="project" value="TreeGrafter"/>
</dbReference>
<dbReference type="InterPro" id="IPR020472">
    <property type="entry name" value="WD40_PAC1"/>
</dbReference>
<evidence type="ECO:0000259" key="11">
    <source>
        <dbReference type="PROSITE" id="PS50181"/>
    </source>
</evidence>
<dbReference type="PROSITE" id="PS50181">
    <property type="entry name" value="FBOX"/>
    <property type="match status" value="1"/>
</dbReference>
<accession>A0A9W9K0Q6</accession>
<dbReference type="GO" id="GO:0043130">
    <property type="term" value="F:ubiquitin binding"/>
    <property type="evidence" value="ECO:0007669"/>
    <property type="project" value="TreeGrafter"/>
</dbReference>
<dbReference type="InterPro" id="IPR001680">
    <property type="entry name" value="WD40_rpt"/>
</dbReference>
<evidence type="ECO:0000313" key="13">
    <source>
        <dbReference type="Proteomes" id="UP001149165"/>
    </source>
</evidence>
<keyword evidence="6" id="KW-0677">Repeat</keyword>
<dbReference type="Gene3D" id="2.130.10.10">
    <property type="entry name" value="YVTN repeat-like/Quinoprotein amine dehydrogenase"/>
    <property type="match status" value="1"/>
</dbReference>
<dbReference type="Proteomes" id="UP001149165">
    <property type="component" value="Unassembled WGS sequence"/>
</dbReference>
<keyword evidence="13" id="KW-1185">Reference proteome</keyword>
<feature type="region of interest" description="Disordered" evidence="10">
    <location>
        <begin position="514"/>
        <end position="572"/>
    </location>
</feature>
<dbReference type="Pfam" id="PF00400">
    <property type="entry name" value="WD40"/>
    <property type="match status" value="7"/>
</dbReference>
<dbReference type="SMART" id="SM00320">
    <property type="entry name" value="WD40"/>
    <property type="match status" value="8"/>
</dbReference>
<dbReference type="InterPro" id="IPR036047">
    <property type="entry name" value="F-box-like_dom_sf"/>
</dbReference>
<evidence type="ECO:0000256" key="6">
    <source>
        <dbReference type="ARBA" id="ARBA00022737"/>
    </source>
</evidence>
<name>A0A9W9K0Q6_9EURO</name>
<dbReference type="PROSITE" id="PS00678">
    <property type="entry name" value="WD_REPEATS_1"/>
    <property type="match status" value="1"/>
</dbReference>
<feature type="repeat" description="WD" evidence="9">
    <location>
        <begin position="832"/>
        <end position="873"/>
    </location>
</feature>
<evidence type="ECO:0000256" key="5">
    <source>
        <dbReference type="ARBA" id="ARBA00022574"/>
    </source>
</evidence>
<evidence type="ECO:0000313" key="12">
    <source>
        <dbReference type="EMBL" id="KAJ5088798.1"/>
    </source>
</evidence>
<proteinExistence type="inferred from homology"/>
<feature type="compositionally biased region" description="Polar residues" evidence="10">
    <location>
        <begin position="10"/>
        <end position="21"/>
    </location>
</feature>
<evidence type="ECO:0000256" key="7">
    <source>
        <dbReference type="ARBA" id="ARBA00030034"/>
    </source>
</evidence>
<feature type="region of interest" description="Disordered" evidence="10">
    <location>
        <begin position="116"/>
        <end position="199"/>
    </location>
</feature>
<feature type="region of interest" description="Disordered" evidence="10">
    <location>
        <begin position="1"/>
        <end position="21"/>
    </location>
</feature>
<evidence type="ECO:0000256" key="10">
    <source>
        <dbReference type="SAM" id="MobiDB-lite"/>
    </source>
</evidence>
<dbReference type="InterPro" id="IPR001810">
    <property type="entry name" value="F-box_dom"/>
</dbReference>
<comment type="caution">
    <text evidence="12">The sequence shown here is derived from an EMBL/GenBank/DDBJ whole genome shotgun (WGS) entry which is preliminary data.</text>
</comment>
<evidence type="ECO:0000256" key="8">
    <source>
        <dbReference type="ARBA" id="ARBA00032113"/>
    </source>
</evidence>
<feature type="compositionally biased region" description="Polar residues" evidence="10">
    <location>
        <begin position="361"/>
        <end position="374"/>
    </location>
</feature>
<dbReference type="SMART" id="SM00256">
    <property type="entry name" value="FBOX"/>
    <property type="match status" value="1"/>
</dbReference>
<evidence type="ECO:0000256" key="9">
    <source>
        <dbReference type="PROSITE-ProRule" id="PRU00221"/>
    </source>
</evidence>
<dbReference type="PROSITE" id="PS50082">
    <property type="entry name" value="WD_REPEATS_2"/>
    <property type="match status" value="5"/>
</dbReference>
<comment type="function">
    <text evidence="1">Component of the SCF(sconB) E3 ubiquitin ligase complex involved in the regulation of sulfur metabolite repression, probably by mediating the inactivation or degradation of the metR transcription factor.</text>
</comment>
<dbReference type="Gene3D" id="1.20.1280.50">
    <property type="match status" value="1"/>
</dbReference>
<dbReference type="AlphaFoldDB" id="A0A9W9K0Q6"/>
<gene>
    <name evidence="12" type="ORF">N7456_012414</name>
</gene>
<dbReference type="Pfam" id="PF12937">
    <property type="entry name" value="F-box-like"/>
    <property type="match status" value="1"/>
</dbReference>
<feature type="repeat" description="WD" evidence="9">
    <location>
        <begin position="676"/>
        <end position="715"/>
    </location>
</feature>
<evidence type="ECO:0000256" key="1">
    <source>
        <dbReference type="ARBA" id="ARBA00002730"/>
    </source>
</evidence>
<dbReference type="InterPro" id="IPR015943">
    <property type="entry name" value="WD40/YVTN_repeat-like_dom_sf"/>
</dbReference>
<feature type="region of interest" description="Disordered" evidence="10">
    <location>
        <begin position="324"/>
        <end position="374"/>
    </location>
</feature>
<feature type="repeat" description="WD" evidence="9">
    <location>
        <begin position="874"/>
        <end position="913"/>
    </location>
</feature>
<dbReference type="GO" id="GO:0005737">
    <property type="term" value="C:cytoplasm"/>
    <property type="evidence" value="ECO:0007669"/>
    <property type="project" value="TreeGrafter"/>
</dbReference>
<feature type="compositionally biased region" description="Polar residues" evidence="10">
    <location>
        <begin position="266"/>
        <end position="290"/>
    </location>
</feature>
<evidence type="ECO:0000256" key="3">
    <source>
        <dbReference type="ARBA" id="ARBA00011725"/>
    </source>
</evidence>
<dbReference type="CDD" id="cd00200">
    <property type="entry name" value="WD40"/>
    <property type="match status" value="1"/>
</dbReference>
<feature type="compositionally biased region" description="Basic residues" evidence="10">
    <location>
        <begin position="540"/>
        <end position="560"/>
    </location>
</feature>